<name>A0A7W8YXX0_9SPHI</name>
<dbReference type="PROSITE" id="PS01124">
    <property type="entry name" value="HTH_ARAC_FAMILY_2"/>
    <property type="match status" value="1"/>
</dbReference>
<evidence type="ECO:0000313" key="6">
    <source>
        <dbReference type="Proteomes" id="UP000537718"/>
    </source>
</evidence>
<dbReference type="InterPro" id="IPR053142">
    <property type="entry name" value="PchR_regulatory_protein"/>
</dbReference>
<organism evidence="5 6">
    <name type="scientific">Pedobacter cryoconitis</name>
    <dbReference type="NCBI Taxonomy" id="188932"/>
    <lineage>
        <taxon>Bacteria</taxon>
        <taxon>Pseudomonadati</taxon>
        <taxon>Bacteroidota</taxon>
        <taxon>Sphingobacteriia</taxon>
        <taxon>Sphingobacteriales</taxon>
        <taxon>Sphingobacteriaceae</taxon>
        <taxon>Pedobacter</taxon>
    </lineage>
</organism>
<dbReference type="PANTHER" id="PTHR47893:SF1">
    <property type="entry name" value="REGULATORY PROTEIN PCHR"/>
    <property type="match status" value="1"/>
</dbReference>
<proteinExistence type="predicted"/>
<accession>A0A7W8YXX0</accession>
<gene>
    <name evidence="5" type="ORF">HDE69_004649</name>
</gene>
<evidence type="ECO:0000259" key="4">
    <source>
        <dbReference type="PROSITE" id="PS01124"/>
    </source>
</evidence>
<dbReference type="InterPro" id="IPR018060">
    <property type="entry name" value="HTH_AraC"/>
</dbReference>
<evidence type="ECO:0000256" key="3">
    <source>
        <dbReference type="ARBA" id="ARBA00023163"/>
    </source>
</evidence>
<evidence type="ECO:0000256" key="2">
    <source>
        <dbReference type="ARBA" id="ARBA00023125"/>
    </source>
</evidence>
<dbReference type="EMBL" id="JACHCF010000013">
    <property type="protein sequence ID" value="MBB5623563.1"/>
    <property type="molecule type" value="Genomic_DNA"/>
</dbReference>
<dbReference type="PRINTS" id="PR00032">
    <property type="entry name" value="HTHARAC"/>
</dbReference>
<dbReference type="InterPro" id="IPR009057">
    <property type="entry name" value="Homeodomain-like_sf"/>
</dbReference>
<evidence type="ECO:0000256" key="1">
    <source>
        <dbReference type="ARBA" id="ARBA00023015"/>
    </source>
</evidence>
<dbReference type="Gene3D" id="1.10.10.60">
    <property type="entry name" value="Homeodomain-like"/>
    <property type="match status" value="2"/>
</dbReference>
<keyword evidence="3" id="KW-0804">Transcription</keyword>
<protein>
    <submittedName>
        <fullName evidence="5">AraC-like DNA-binding protein</fullName>
    </submittedName>
</protein>
<dbReference type="GO" id="GO:0003700">
    <property type="term" value="F:DNA-binding transcription factor activity"/>
    <property type="evidence" value="ECO:0007669"/>
    <property type="project" value="InterPro"/>
</dbReference>
<keyword evidence="2 5" id="KW-0238">DNA-binding</keyword>
<dbReference type="Proteomes" id="UP000537718">
    <property type="component" value="Unassembled WGS sequence"/>
</dbReference>
<dbReference type="PANTHER" id="PTHR47893">
    <property type="entry name" value="REGULATORY PROTEIN PCHR"/>
    <property type="match status" value="1"/>
</dbReference>
<dbReference type="RefSeq" id="WP_183869654.1">
    <property type="nucleotide sequence ID" value="NZ_JACHCF010000013.1"/>
</dbReference>
<dbReference type="SMART" id="SM00342">
    <property type="entry name" value="HTH_ARAC"/>
    <property type="match status" value="1"/>
</dbReference>
<evidence type="ECO:0000313" key="5">
    <source>
        <dbReference type="EMBL" id="MBB5623563.1"/>
    </source>
</evidence>
<dbReference type="GO" id="GO:0043565">
    <property type="term" value="F:sequence-specific DNA binding"/>
    <property type="evidence" value="ECO:0007669"/>
    <property type="project" value="InterPro"/>
</dbReference>
<dbReference type="SUPFAM" id="SSF46689">
    <property type="entry name" value="Homeodomain-like"/>
    <property type="match status" value="1"/>
</dbReference>
<sequence length="325" mass="37595">MPIKFHNEESKQFISINEIDVQKMISGDLVETEDMFRLQDAAVHFKNWYFDGYRMAHSWLDNQENTLSYGINNDIDAVRFYFNIKGNTNFHYQEFNKNFNVNRAQYNLLYSPELNTEVVHGKGISEIFSLQLKKERFTALLGESCVGLNKFVQQLMDGKEMIFSSSWLYIGAEIERCVSSMLNCSYINELKSTYLSAKSTELLILLAHAASDKQEITGIKTNADKDKIYGVKEFLDRCYTEEISLDKLCTGFGLNEFKLKKGFKDIFNTSVIDYLISRRLEESYPLLAEKKLNISEVAYKVGYSSPSHFSKSFKKRFGFTPSQIK</sequence>
<reference evidence="5 6" key="1">
    <citation type="submission" date="2020-08" db="EMBL/GenBank/DDBJ databases">
        <title>Genomic Encyclopedia of Type Strains, Phase IV (KMG-V): Genome sequencing to study the core and pangenomes of soil and plant-associated prokaryotes.</title>
        <authorList>
            <person name="Whitman W."/>
        </authorList>
    </citation>
    <scope>NUCLEOTIDE SEQUENCE [LARGE SCALE GENOMIC DNA]</scope>
    <source>
        <strain evidence="5 6">MP7CTX6</strain>
    </source>
</reference>
<dbReference type="InterPro" id="IPR020449">
    <property type="entry name" value="Tscrpt_reg_AraC-type_HTH"/>
</dbReference>
<keyword evidence="1" id="KW-0805">Transcription regulation</keyword>
<dbReference type="Pfam" id="PF12833">
    <property type="entry name" value="HTH_18"/>
    <property type="match status" value="1"/>
</dbReference>
<feature type="domain" description="HTH araC/xylS-type" evidence="4">
    <location>
        <begin position="229"/>
        <end position="325"/>
    </location>
</feature>
<comment type="caution">
    <text evidence="5">The sequence shown here is derived from an EMBL/GenBank/DDBJ whole genome shotgun (WGS) entry which is preliminary data.</text>
</comment>
<dbReference type="AlphaFoldDB" id="A0A7W8YXX0"/>